<dbReference type="SUPFAM" id="SSF52821">
    <property type="entry name" value="Rhodanese/Cell cycle control phosphatase"/>
    <property type="match status" value="1"/>
</dbReference>
<dbReference type="EMBL" id="JAGGNH010000004">
    <property type="protein sequence ID" value="KAJ0974247.1"/>
    <property type="molecule type" value="Genomic_DNA"/>
</dbReference>
<dbReference type="Pfam" id="PF00581">
    <property type="entry name" value="Rhodanese"/>
    <property type="match status" value="1"/>
</dbReference>
<dbReference type="AlphaFoldDB" id="A0A9D5CKL6"/>
<dbReference type="Gene3D" id="3.40.250.10">
    <property type="entry name" value="Rhodanese-like domain"/>
    <property type="match status" value="1"/>
</dbReference>
<dbReference type="PROSITE" id="PS50206">
    <property type="entry name" value="RHODANESE_3"/>
    <property type="match status" value="1"/>
</dbReference>
<dbReference type="InterPro" id="IPR001763">
    <property type="entry name" value="Rhodanese-like_dom"/>
</dbReference>
<keyword evidence="3" id="KW-1185">Reference proteome</keyword>
<reference evidence="2" key="2">
    <citation type="journal article" date="2022" name="Hortic Res">
        <title>The genome of Dioscorea zingiberensis sheds light on the biosynthesis, origin and evolution of the medicinally important diosgenin saponins.</title>
        <authorList>
            <person name="Li Y."/>
            <person name="Tan C."/>
            <person name="Li Z."/>
            <person name="Guo J."/>
            <person name="Li S."/>
            <person name="Chen X."/>
            <person name="Wang C."/>
            <person name="Dai X."/>
            <person name="Yang H."/>
            <person name="Song W."/>
            <person name="Hou L."/>
            <person name="Xu J."/>
            <person name="Tong Z."/>
            <person name="Xu A."/>
            <person name="Yuan X."/>
            <person name="Wang W."/>
            <person name="Yang Q."/>
            <person name="Chen L."/>
            <person name="Sun Z."/>
            <person name="Wang K."/>
            <person name="Pan B."/>
            <person name="Chen J."/>
            <person name="Bao Y."/>
            <person name="Liu F."/>
            <person name="Qi X."/>
            <person name="Gang D.R."/>
            <person name="Wen J."/>
            <person name="Li J."/>
        </authorList>
    </citation>
    <scope>NUCLEOTIDE SEQUENCE</scope>
    <source>
        <strain evidence="2">Dzin_1.0</strain>
    </source>
</reference>
<dbReference type="PANTHER" id="PTHR44542:SF14">
    <property type="entry name" value="PROTEIN HIGH ARSENIC CONTENT 1, MITOCHONDRIAL-RELATED"/>
    <property type="match status" value="1"/>
</dbReference>
<proteinExistence type="predicted"/>
<dbReference type="CDD" id="cd00158">
    <property type="entry name" value="RHOD"/>
    <property type="match status" value="1"/>
</dbReference>
<gene>
    <name evidence="2" type="ORF">J5N97_016212</name>
</gene>
<dbReference type="InterPro" id="IPR036873">
    <property type="entry name" value="Rhodanese-like_dom_sf"/>
</dbReference>
<accession>A0A9D5CKL6</accession>
<organism evidence="2 3">
    <name type="scientific">Dioscorea zingiberensis</name>
    <dbReference type="NCBI Taxonomy" id="325984"/>
    <lineage>
        <taxon>Eukaryota</taxon>
        <taxon>Viridiplantae</taxon>
        <taxon>Streptophyta</taxon>
        <taxon>Embryophyta</taxon>
        <taxon>Tracheophyta</taxon>
        <taxon>Spermatophyta</taxon>
        <taxon>Magnoliopsida</taxon>
        <taxon>Liliopsida</taxon>
        <taxon>Dioscoreales</taxon>
        <taxon>Dioscoreaceae</taxon>
        <taxon>Dioscorea</taxon>
    </lineage>
</organism>
<dbReference type="SMART" id="SM00450">
    <property type="entry name" value="RHOD"/>
    <property type="match status" value="1"/>
</dbReference>
<sequence length="195" mass="21518">MPTATAAPTEHLHLFLLSYNSFMDPQNNSSPAVAAVPAANVQQPKEFFIQPHNISPVATLPVDVQKSTNSEYSTVVTVTVEEARELLSSGHVYLDVRTAEEFEKGHADNAVCVPYMFFTPEGRVKNVEFVRHVSMVCKKQDHIVVGCQSGVRSLHATTDLLNAGYKNVKNMGGGYLAWVKNGFTVKKPQEEELKK</sequence>
<dbReference type="GO" id="GO:0003824">
    <property type="term" value="F:catalytic activity"/>
    <property type="evidence" value="ECO:0007669"/>
    <property type="project" value="InterPro"/>
</dbReference>
<evidence type="ECO:0000313" key="3">
    <source>
        <dbReference type="Proteomes" id="UP001085076"/>
    </source>
</evidence>
<name>A0A9D5CKL6_9LILI</name>
<reference evidence="2" key="1">
    <citation type="submission" date="2021-03" db="EMBL/GenBank/DDBJ databases">
        <authorList>
            <person name="Li Z."/>
            <person name="Yang C."/>
        </authorList>
    </citation>
    <scope>NUCLEOTIDE SEQUENCE</scope>
    <source>
        <strain evidence="2">Dzin_1.0</strain>
        <tissue evidence="2">Leaf</tissue>
    </source>
</reference>
<evidence type="ECO:0000313" key="2">
    <source>
        <dbReference type="EMBL" id="KAJ0974247.1"/>
    </source>
</evidence>
<dbReference type="OrthoDB" id="566238at2759"/>
<protein>
    <recommendedName>
        <fullName evidence="1">Rhodanese domain-containing protein</fullName>
    </recommendedName>
</protein>
<dbReference type="InterPro" id="IPR044684">
    <property type="entry name" value="STR17/STR18/HARC1-like"/>
</dbReference>
<evidence type="ECO:0000259" key="1">
    <source>
        <dbReference type="PROSITE" id="PS50206"/>
    </source>
</evidence>
<feature type="domain" description="Rhodanese" evidence="1">
    <location>
        <begin position="87"/>
        <end position="187"/>
    </location>
</feature>
<comment type="caution">
    <text evidence="2">The sequence shown here is derived from an EMBL/GenBank/DDBJ whole genome shotgun (WGS) entry which is preliminary data.</text>
</comment>
<dbReference type="PANTHER" id="PTHR44542">
    <property type="entry name" value="THIOSULFATE SULFURTRANSFERASE 18"/>
    <property type="match status" value="1"/>
</dbReference>
<dbReference type="Proteomes" id="UP001085076">
    <property type="component" value="Miscellaneous, Linkage group lg04"/>
</dbReference>